<keyword evidence="2" id="KW-1185">Reference proteome</keyword>
<sequence>MAKKASRLIGDCSHLSFSRAKGAQLRGMAIATGVRETEWHPWSGHVPLPKVIDSDLPGRDDDASGGGGLRLRTLKGFPVLQWPIVLPERDPRGILSADNFDCWKKASASRIGIAGYHYSFKAGGAVACHSSLEARLLAYFEMCPFVVEIRTQYPQWNRESFIAYCNAGEPFPRRELATIDFMLTLQIPGIRHRIYHGVSAKPDAQVELKSVRARHKREAAGQWEWGSTHEVMTETTVTDVEYQSYRRMFEHMKYAEAEEITALAASAQELSTSLLSTQARGDAARVVSMVGKRFGWDRKKSFRLLAIALFLGYLRWDVEHLYASNHPLCFIRP</sequence>
<comment type="caution">
    <text evidence="1">The sequence shown here is derived from an EMBL/GenBank/DDBJ whole genome shotgun (WGS) entry which is preliminary data.</text>
</comment>
<organism evidence="1 2">
    <name type="scientific">Burkholderia vietnamiensis</name>
    <dbReference type="NCBI Taxonomy" id="60552"/>
    <lineage>
        <taxon>Bacteria</taxon>
        <taxon>Pseudomonadati</taxon>
        <taxon>Pseudomonadota</taxon>
        <taxon>Betaproteobacteria</taxon>
        <taxon>Burkholderiales</taxon>
        <taxon>Burkholderiaceae</taxon>
        <taxon>Burkholderia</taxon>
        <taxon>Burkholderia cepacia complex</taxon>
    </lineage>
</organism>
<dbReference type="EMBL" id="JADVKH010000042">
    <property type="protein sequence ID" value="MBJ9689117.1"/>
    <property type="molecule type" value="Genomic_DNA"/>
</dbReference>
<proteinExistence type="predicted"/>
<dbReference type="Gene3D" id="3.40.1350.10">
    <property type="match status" value="1"/>
</dbReference>
<evidence type="ECO:0000313" key="2">
    <source>
        <dbReference type="Proteomes" id="UP000808215"/>
    </source>
</evidence>
<evidence type="ECO:0000313" key="1">
    <source>
        <dbReference type="EMBL" id="MBJ9689117.1"/>
    </source>
</evidence>
<gene>
    <name evidence="1" type="ORF">I5589_18745</name>
</gene>
<reference evidence="1 2" key="1">
    <citation type="submission" date="2020-11" db="EMBL/GenBank/DDBJ databases">
        <title>Enhanced detection system for hospital associated transmission using whole genome sequencing surveillance.</title>
        <authorList>
            <person name="Harrison L.H."/>
            <person name="Van Tyne D."/>
            <person name="Marsh J.W."/>
            <person name="Griffith M.P."/>
            <person name="Snyder D.J."/>
            <person name="Cooper V.S."/>
            <person name="Mustapha M."/>
        </authorList>
    </citation>
    <scope>NUCLEOTIDE SEQUENCE [LARGE SCALE GENOMIC DNA]</scope>
    <source>
        <strain evidence="1 2">BC00020</strain>
    </source>
</reference>
<protein>
    <submittedName>
        <fullName evidence="1">Uncharacterized protein</fullName>
    </submittedName>
</protein>
<dbReference type="Proteomes" id="UP000808215">
    <property type="component" value="Unassembled WGS sequence"/>
</dbReference>
<dbReference type="RefSeq" id="WP_143328738.1">
    <property type="nucleotide sequence ID" value="NZ_JADVKH010000042.1"/>
</dbReference>
<dbReference type="InterPro" id="IPR011856">
    <property type="entry name" value="tRNA_endonuc-like_dom_sf"/>
</dbReference>
<accession>A0ABS1AYA1</accession>
<name>A0ABS1AYA1_BURVI</name>